<dbReference type="EMBL" id="ATLV01019549">
    <property type="status" value="NOT_ANNOTATED_CDS"/>
    <property type="molecule type" value="Genomic_DNA"/>
</dbReference>
<dbReference type="FunFam" id="1.10.238.20:FF:000003">
    <property type="entry name" value="AGAP010409-PA"/>
    <property type="match status" value="1"/>
</dbReference>
<evidence type="ECO:0000256" key="1">
    <source>
        <dbReference type="ARBA" id="ARBA00004613"/>
    </source>
</evidence>
<dbReference type="PANTHER" id="PTHR11857:SF46">
    <property type="entry name" value="GENERAL ODORANT-BINDING PROTEIN 99A-RELATED"/>
    <property type="match status" value="1"/>
</dbReference>
<protein>
    <submittedName>
        <fullName evidence="6">AGAP005182-PA-like protein</fullName>
    </submittedName>
</protein>
<dbReference type="VEuPathDB" id="VectorBase:ASIC012279"/>
<keyword evidence="8" id="KW-1185">Reference proteome</keyword>
<dbReference type="OMA" id="HVTARCM"/>
<evidence type="ECO:0000256" key="2">
    <source>
        <dbReference type="ARBA" id="ARBA00008098"/>
    </source>
</evidence>
<evidence type="ECO:0000256" key="4">
    <source>
        <dbReference type="ARBA" id="ARBA00022729"/>
    </source>
</evidence>
<dbReference type="AlphaFoldDB" id="A0A084W297"/>
<comment type="subcellular location">
    <subcellularLocation>
        <location evidence="1">Secreted</location>
    </subcellularLocation>
</comment>
<dbReference type="PROSITE" id="PS51257">
    <property type="entry name" value="PROKAR_LIPOPROTEIN"/>
    <property type="match status" value="1"/>
</dbReference>
<keyword evidence="5" id="KW-1015">Disulfide bond</keyword>
<evidence type="ECO:0000256" key="3">
    <source>
        <dbReference type="ARBA" id="ARBA00022525"/>
    </source>
</evidence>
<dbReference type="EMBL" id="KE525275">
    <property type="protein sequence ID" value="KFB44341.1"/>
    <property type="molecule type" value="Genomic_DNA"/>
</dbReference>
<dbReference type="Pfam" id="PF01395">
    <property type="entry name" value="PBP_GOBP"/>
    <property type="match status" value="2"/>
</dbReference>
<accession>A0A084W297</accession>
<name>A0A084W297_ANOSI</name>
<dbReference type="VEuPathDB" id="VectorBase:ASIS021867"/>
<dbReference type="Proteomes" id="UP000030765">
    <property type="component" value="Unassembled WGS sequence"/>
</dbReference>
<evidence type="ECO:0000313" key="6">
    <source>
        <dbReference type="EMBL" id="KFB44341.1"/>
    </source>
</evidence>
<dbReference type="GO" id="GO:0005549">
    <property type="term" value="F:odorant binding"/>
    <property type="evidence" value="ECO:0007669"/>
    <property type="project" value="InterPro"/>
</dbReference>
<dbReference type="InterPro" id="IPR006170">
    <property type="entry name" value="PBP/GOBP"/>
</dbReference>
<evidence type="ECO:0000313" key="8">
    <source>
        <dbReference type="Proteomes" id="UP000030765"/>
    </source>
</evidence>
<organism evidence="6">
    <name type="scientific">Anopheles sinensis</name>
    <name type="common">Mosquito</name>
    <dbReference type="NCBI Taxonomy" id="74873"/>
    <lineage>
        <taxon>Eukaryota</taxon>
        <taxon>Metazoa</taxon>
        <taxon>Ecdysozoa</taxon>
        <taxon>Arthropoda</taxon>
        <taxon>Hexapoda</taxon>
        <taxon>Insecta</taxon>
        <taxon>Pterygota</taxon>
        <taxon>Neoptera</taxon>
        <taxon>Endopterygota</taxon>
        <taxon>Diptera</taxon>
        <taxon>Nematocera</taxon>
        <taxon>Culicoidea</taxon>
        <taxon>Culicidae</taxon>
        <taxon>Anophelinae</taxon>
        <taxon>Anopheles</taxon>
    </lineage>
</organism>
<proteinExistence type="inferred from homology"/>
<dbReference type="GO" id="GO:0007608">
    <property type="term" value="P:sensory perception of smell"/>
    <property type="evidence" value="ECO:0007669"/>
    <property type="project" value="TreeGrafter"/>
</dbReference>
<dbReference type="SUPFAM" id="SSF47565">
    <property type="entry name" value="Insect pheromone/odorant-binding proteins"/>
    <property type="match status" value="2"/>
</dbReference>
<dbReference type="OrthoDB" id="7719469at2759"/>
<comment type="similarity">
    <text evidence="2">Belongs to the PBP/GOBP family.</text>
</comment>
<dbReference type="EnsemblMetazoa" id="ASIC012279-RA">
    <property type="protein sequence ID" value="ASIC012279-PA"/>
    <property type="gene ID" value="ASIC012279"/>
</dbReference>
<gene>
    <name evidence="6" type="ORF">ZHAS_00012279</name>
</gene>
<dbReference type="PANTHER" id="PTHR11857">
    <property type="entry name" value="ODORANT BINDING PROTEIN-RELATED"/>
    <property type="match status" value="1"/>
</dbReference>
<sequence length="275" mass="31250">MVDRSAAGFVTLALVVVGLMGSSCRAKHSFLQQSFDELVLECAELLSIAPSKLSSLRTGVLRNDNDTKCLVRCVGVSGRFWNDYTGMRMDLLGLYFNAARGDTENVNRTQTCLDKLPSRAPQKDFCDLAFESFLCFYHNYGNLHRNRVFVPLDNLQLLHVTARCMEVHRITVEDLMSLTEDELDENLNVHCLVRCIGVQTGIYSDQYGVNLDLVYTQYGEGHDERKYKEDAQACLLKYAGTSCSPCRRAYNMLYKCFEHVRNVITEFELPDSDED</sequence>
<dbReference type="GO" id="GO:0005615">
    <property type="term" value="C:extracellular space"/>
    <property type="evidence" value="ECO:0007669"/>
    <property type="project" value="TreeGrafter"/>
</dbReference>
<reference evidence="7" key="2">
    <citation type="submission" date="2020-05" db="UniProtKB">
        <authorList>
            <consortium name="EnsemblMetazoa"/>
        </authorList>
    </citation>
    <scope>IDENTIFICATION</scope>
</reference>
<dbReference type="Gene3D" id="1.10.238.20">
    <property type="entry name" value="Pheromone/general odorant binding protein domain"/>
    <property type="match status" value="2"/>
</dbReference>
<dbReference type="CDD" id="cd23992">
    <property type="entry name" value="PBP_GOBP"/>
    <property type="match status" value="2"/>
</dbReference>
<evidence type="ECO:0000313" key="7">
    <source>
        <dbReference type="EnsemblMetazoa" id="ASIC012279-PA"/>
    </source>
</evidence>
<reference evidence="6 8" key="1">
    <citation type="journal article" date="2014" name="BMC Genomics">
        <title>Genome sequence of Anopheles sinensis provides insight into genetics basis of mosquito competence for malaria parasites.</title>
        <authorList>
            <person name="Zhou D."/>
            <person name="Zhang D."/>
            <person name="Ding G."/>
            <person name="Shi L."/>
            <person name="Hou Q."/>
            <person name="Ye Y."/>
            <person name="Xu Y."/>
            <person name="Zhou H."/>
            <person name="Xiong C."/>
            <person name="Li S."/>
            <person name="Yu J."/>
            <person name="Hong S."/>
            <person name="Yu X."/>
            <person name="Zou P."/>
            <person name="Chen C."/>
            <person name="Chang X."/>
            <person name="Wang W."/>
            <person name="Lv Y."/>
            <person name="Sun Y."/>
            <person name="Ma L."/>
            <person name="Shen B."/>
            <person name="Zhu C."/>
        </authorList>
    </citation>
    <scope>NUCLEOTIDE SEQUENCE [LARGE SCALE GENOMIC DNA]</scope>
</reference>
<keyword evidence="3" id="KW-0964">Secreted</keyword>
<dbReference type="InterPro" id="IPR036728">
    <property type="entry name" value="PBP_GOBP_sf"/>
</dbReference>
<evidence type="ECO:0000256" key="5">
    <source>
        <dbReference type="ARBA" id="ARBA00023157"/>
    </source>
</evidence>
<keyword evidence="4" id="KW-0732">Signal</keyword>